<dbReference type="Proteomes" id="UP000199002">
    <property type="component" value="Unassembled WGS sequence"/>
</dbReference>
<feature type="transmembrane region" description="Helical" evidence="1">
    <location>
        <begin position="61"/>
        <end position="79"/>
    </location>
</feature>
<gene>
    <name evidence="2" type="ORF">SAMN05421875_11578</name>
</gene>
<feature type="transmembrane region" description="Helical" evidence="1">
    <location>
        <begin position="91"/>
        <end position="113"/>
    </location>
</feature>
<keyword evidence="3" id="KW-1185">Reference proteome</keyword>
<feature type="transmembrane region" description="Helical" evidence="1">
    <location>
        <begin position="6"/>
        <end position="24"/>
    </location>
</feature>
<feature type="transmembrane region" description="Helical" evidence="1">
    <location>
        <begin position="178"/>
        <end position="195"/>
    </location>
</feature>
<feature type="transmembrane region" description="Helical" evidence="1">
    <location>
        <begin position="150"/>
        <end position="172"/>
    </location>
</feature>
<feature type="transmembrane region" description="Helical" evidence="1">
    <location>
        <begin position="31"/>
        <end position="49"/>
    </location>
</feature>
<organism evidence="2 3">
    <name type="scientific">Acidovorax soli</name>
    <dbReference type="NCBI Taxonomy" id="592050"/>
    <lineage>
        <taxon>Bacteria</taxon>
        <taxon>Pseudomonadati</taxon>
        <taxon>Pseudomonadota</taxon>
        <taxon>Betaproteobacteria</taxon>
        <taxon>Burkholderiales</taxon>
        <taxon>Comamonadaceae</taxon>
        <taxon>Acidovorax</taxon>
    </lineage>
</organism>
<evidence type="ECO:0000256" key="1">
    <source>
        <dbReference type="SAM" id="Phobius"/>
    </source>
</evidence>
<reference evidence="3" key="1">
    <citation type="submission" date="2016-10" db="EMBL/GenBank/DDBJ databases">
        <authorList>
            <person name="Varghese N."/>
            <person name="Submissions S."/>
        </authorList>
    </citation>
    <scope>NUCLEOTIDE SEQUENCE [LARGE SCALE GENOMIC DNA]</scope>
    <source>
        <strain evidence="3">DSM 25157</strain>
    </source>
</reference>
<dbReference type="RefSeq" id="WP_092698682.1">
    <property type="nucleotide sequence ID" value="NZ_CAXIQM010000080.1"/>
</dbReference>
<dbReference type="STRING" id="592050.SAMN05421875_11578"/>
<keyword evidence="1" id="KW-1133">Transmembrane helix</keyword>
<evidence type="ECO:0000313" key="2">
    <source>
        <dbReference type="EMBL" id="SEA50805.1"/>
    </source>
</evidence>
<feature type="transmembrane region" description="Helical" evidence="1">
    <location>
        <begin position="119"/>
        <end position="138"/>
    </location>
</feature>
<evidence type="ECO:0000313" key="3">
    <source>
        <dbReference type="Proteomes" id="UP000199002"/>
    </source>
</evidence>
<proteinExistence type="predicted"/>
<dbReference type="EMBL" id="FNQJ01000015">
    <property type="protein sequence ID" value="SEA50805.1"/>
    <property type="molecule type" value="Genomic_DNA"/>
</dbReference>
<protein>
    <submittedName>
        <fullName evidence="2">Zinc transporter, ZIP family</fullName>
    </submittedName>
</protein>
<sequence>MAISAWMYTLIPAAAAIIGAAVAVSARPGPTLVSAIQHFAAGVVFAAAAGEILPDIMHRGSPWATLIGGGIGVATMLLVKHLEALAKGPAGLLTVIGIDILIDGLVLGIGFAAGPKVGLLLTIALTIEVLFLGLTVATELGESVRSRAKVVWITAALVLLLPIGALLGAPVALLPSPVVTGFFAFGLIALLYLVTEELLVEAHETPDRPWVTAMFFVGFLALLLLEEVIG</sequence>
<accession>A0A1H4BRN2</accession>
<dbReference type="GeneID" id="34232219"/>
<dbReference type="AlphaFoldDB" id="A0A1H4BRN2"/>
<name>A0A1H4BRN2_9BURK</name>
<keyword evidence="1" id="KW-0812">Transmembrane</keyword>
<feature type="transmembrane region" description="Helical" evidence="1">
    <location>
        <begin position="207"/>
        <end position="225"/>
    </location>
</feature>
<keyword evidence="1" id="KW-0472">Membrane</keyword>